<feature type="compositionally biased region" description="Basic and acidic residues" evidence="1">
    <location>
        <begin position="31"/>
        <end position="50"/>
    </location>
</feature>
<organism evidence="3 4">
    <name type="scientific">Sphingobium chlorophenolicum</name>
    <dbReference type="NCBI Taxonomy" id="46429"/>
    <lineage>
        <taxon>Bacteria</taxon>
        <taxon>Pseudomonadati</taxon>
        <taxon>Pseudomonadota</taxon>
        <taxon>Alphaproteobacteria</taxon>
        <taxon>Sphingomonadales</taxon>
        <taxon>Sphingomonadaceae</taxon>
        <taxon>Sphingobium</taxon>
    </lineage>
</organism>
<reference evidence="3 4" key="1">
    <citation type="submission" date="2014-02" db="EMBL/GenBank/DDBJ databases">
        <title>Whole genome sequence of Sphingobium chlorophenolicum NBRC 16172.</title>
        <authorList>
            <person name="Gan H.M."/>
            <person name="Gan H.Y."/>
            <person name="Chew T.H."/>
            <person name="Savka M.A."/>
        </authorList>
    </citation>
    <scope>NUCLEOTIDE SEQUENCE [LARGE SCALE GENOMIC DNA]</scope>
    <source>
        <strain evidence="3 4">NBRC 16172</strain>
    </source>
</reference>
<feature type="chain" id="PRO_5001763065" description="ATP-dependent RNA helicase" evidence="2">
    <location>
        <begin position="30"/>
        <end position="288"/>
    </location>
</feature>
<evidence type="ECO:0000256" key="1">
    <source>
        <dbReference type="SAM" id="MobiDB-lite"/>
    </source>
</evidence>
<sequence length="288" mass="34436">MKANGMLRKMMLAGLMTATVLGGIAPAYAQRGDDNGWRGRGGERSARPDGGRGGQGNGQAQRWQQRQAERPAPTPQAPAQAQPQWRGNDARPEQRGAATVTRWNRNERRFETSVRDDNRNDRNWNGRRDDNRPVWQDNRRDNDRRDNDRRDNDRRWDNGDRRGWSGNNWNNGRRFDDRTRWEGQRRWDNSWRNDRRYDWNSYRARYGDRYRIGRYYAPRGWSYGYSRFSVGIFLNSLLYSNSYWIDDPYSYRLPPAYGTLRWVRYYDDALLVDIRDGYVVDVIHDFFW</sequence>
<dbReference type="Gene3D" id="3.10.450.160">
    <property type="entry name" value="inner membrane protein cigr"/>
    <property type="match status" value="1"/>
</dbReference>
<evidence type="ECO:0000313" key="4">
    <source>
        <dbReference type="Proteomes" id="UP000028411"/>
    </source>
</evidence>
<dbReference type="AlphaFoldDB" id="A0A081RBK7"/>
<gene>
    <name evidence="3" type="ORF">BV95_03106</name>
</gene>
<dbReference type="EMBL" id="JFHR01000039">
    <property type="protein sequence ID" value="KEQ52580.1"/>
    <property type="molecule type" value="Genomic_DNA"/>
</dbReference>
<feature type="signal peptide" evidence="2">
    <location>
        <begin position="1"/>
        <end position="29"/>
    </location>
</feature>
<accession>A0A081RBK7</accession>
<evidence type="ECO:0008006" key="5">
    <source>
        <dbReference type="Google" id="ProtNLM"/>
    </source>
</evidence>
<protein>
    <recommendedName>
        <fullName evidence="5">ATP-dependent RNA helicase</fullName>
    </recommendedName>
</protein>
<feature type="region of interest" description="Disordered" evidence="1">
    <location>
        <begin position="28"/>
        <end position="162"/>
    </location>
</feature>
<feature type="compositionally biased region" description="Basic and acidic residues" evidence="1">
    <location>
        <begin position="104"/>
        <end position="162"/>
    </location>
</feature>
<proteinExistence type="predicted"/>
<comment type="caution">
    <text evidence="3">The sequence shown here is derived from an EMBL/GenBank/DDBJ whole genome shotgun (WGS) entry which is preliminary data.</text>
</comment>
<dbReference type="eggNOG" id="COG5455">
    <property type="taxonomic scope" value="Bacteria"/>
</dbReference>
<name>A0A081RBK7_SPHCR</name>
<dbReference type="Pfam" id="PF11776">
    <property type="entry name" value="RcnB"/>
    <property type="match status" value="1"/>
</dbReference>
<evidence type="ECO:0000256" key="2">
    <source>
        <dbReference type="SAM" id="SignalP"/>
    </source>
</evidence>
<keyword evidence="2" id="KW-0732">Signal</keyword>
<dbReference type="InterPro" id="IPR024572">
    <property type="entry name" value="RcnB"/>
</dbReference>
<evidence type="ECO:0000313" key="3">
    <source>
        <dbReference type="EMBL" id="KEQ52580.1"/>
    </source>
</evidence>
<dbReference type="PATRIC" id="fig|46429.4.peg.3083"/>
<dbReference type="Proteomes" id="UP000028411">
    <property type="component" value="Unassembled WGS sequence"/>
</dbReference>